<dbReference type="EMBL" id="SRMA01025156">
    <property type="protein sequence ID" value="TRY98668.1"/>
    <property type="molecule type" value="Genomic_DNA"/>
</dbReference>
<keyword evidence="2" id="KW-1185">Reference proteome</keyword>
<evidence type="ECO:0000313" key="1">
    <source>
        <dbReference type="EMBL" id="TRY98668.1"/>
    </source>
</evidence>
<comment type="caution">
    <text evidence="1">The sequence shown here is derived from an EMBL/GenBank/DDBJ whole genome shotgun (WGS) entry which is preliminary data.</text>
</comment>
<accession>A0A553R907</accession>
<reference evidence="1 2" key="1">
    <citation type="journal article" date="2019" name="Sci. Data">
        <title>Hybrid genome assembly and annotation of Danionella translucida.</title>
        <authorList>
            <person name="Kadobianskyi M."/>
            <person name="Schulze L."/>
            <person name="Schuelke M."/>
            <person name="Judkewitz B."/>
        </authorList>
    </citation>
    <scope>NUCLEOTIDE SEQUENCE [LARGE SCALE GENOMIC DNA]</scope>
    <source>
        <strain evidence="1 2">Bolton</strain>
    </source>
</reference>
<proteinExistence type="predicted"/>
<dbReference type="Proteomes" id="UP000316079">
    <property type="component" value="Unassembled WGS sequence"/>
</dbReference>
<name>A0A553R907_9TELE</name>
<sequence>MRGTEFHPTPPPIPFTLLSLHLGPSLTLEVLLFKLAQHFLLYLGQWGSDSGLHLTPCHRQDFRGWNLCWLQTSPLKPRRGCRKQKGNEGKTGSNVSFGQPIPRTPFLLPFSHHYAARVRNGTGSILQQHNGERAVIQHRVNPAIALLRALLSISSQRCCKRVVCRDVLNRTGLSPDRDRVTGSGRGMVNEVDVFVVEPNKRSVTGVAEHEKDPLMAGFLVQCLPDDRTSILPSIPPSIHVFPHHMQVLFATEAFV</sequence>
<gene>
    <name evidence="1" type="ORF">DNTS_005909</name>
</gene>
<organism evidence="1 2">
    <name type="scientific">Danionella cerebrum</name>
    <dbReference type="NCBI Taxonomy" id="2873325"/>
    <lineage>
        <taxon>Eukaryota</taxon>
        <taxon>Metazoa</taxon>
        <taxon>Chordata</taxon>
        <taxon>Craniata</taxon>
        <taxon>Vertebrata</taxon>
        <taxon>Euteleostomi</taxon>
        <taxon>Actinopterygii</taxon>
        <taxon>Neopterygii</taxon>
        <taxon>Teleostei</taxon>
        <taxon>Ostariophysi</taxon>
        <taxon>Cypriniformes</taxon>
        <taxon>Danionidae</taxon>
        <taxon>Danioninae</taxon>
        <taxon>Danionella</taxon>
    </lineage>
</organism>
<evidence type="ECO:0000313" key="2">
    <source>
        <dbReference type="Proteomes" id="UP000316079"/>
    </source>
</evidence>
<dbReference type="AlphaFoldDB" id="A0A553R907"/>
<protein>
    <submittedName>
        <fullName evidence="1">Uncharacterized protein</fullName>
    </submittedName>
</protein>